<dbReference type="GO" id="GO:0010150">
    <property type="term" value="P:leaf senescence"/>
    <property type="evidence" value="ECO:0007669"/>
    <property type="project" value="UniProtKB-ARBA"/>
</dbReference>
<name>A0A0P0YAG5_ORYSJ</name>
<dbReference type="Proteomes" id="UP000059680">
    <property type="component" value="Chromosome 12"/>
</dbReference>
<reference evidence="2 3" key="3">
    <citation type="journal article" date="2013" name="Rice">
        <title>Improvement of the Oryza sativa Nipponbare reference genome using next generation sequence and optical map data.</title>
        <authorList>
            <person name="Kawahara Y."/>
            <person name="de la Bastide M."/>
            <person name="Hamilton J.P."/>
            <person name="Kanamori H."/>
            <person name="McCombie W.R."/>
            <person name="Ouyang S."/>
            <person name="Schwartz D.C."/>
            <person name="Tanaka T."/>
            <person name="Wu J."/>
            <person name="Zhou S."/>
            <person name="Childs K.L."/>
            <person name="Davidson R.M."/>
            <person name="Lin H."/>
            <person name="Quesada-Ocampo L."/>
            <person name="Vaillancourt B."/>
            <person name="Sakai H."/>
            <person name="Lee S.S."/>
            <person name="Kim J."/>
            <person name="Numa H."/>
            <person name="Itoh T."/>
            <person name="Buell C.R."/>
            <person name="Matsumoto T."/>
        </authorList>
    </citation>
    <scope>NUCLEOTIDE SEQUENCE [LARGE SCALE GENOMIC DNA]</scope>
    <source>
        <strain evidence="3">cv. Nipponbare</strain>
    </source>
</reference>
<comment type="similarity">
    <text evidence="1">Belongs to the senescence regulator S40 family.</text>
</comment>
<protein>
    <submittedName>
        <fullName evidence="2">Os12g0503550 protein</fullName>
    </submittedName>
</protein>
<dbReference type="PaxDb" id="39947-A0A0P0YAG5"/>
<evidence type="ECO:0000313" key="2">
    <source>
        <dbReference type="EMBL" id="BAT17276.1"/>
    </source>
</evidence>
<dbReference type="Gramene" id="Os12t0503550-00">
    <property type="protein sequence ID" value="Os12t0503550-00"/>
    <property type="gene ID" value="Os12g0503550"/>
</dbReference>
<dbReference type="PANTHER" id="PTHR46525">
    <property type="entry name" value="EMB|CAB72159.1"/>
    <property type="match status" value="1"/>
</dbReference>
<dbReference type="PANTHER" id="PTHR46525:SF2">
    <property type="entry name" value="EMB|CAB72159.1"/>
    <property type="match status" value="1"/>
</dbReference>
<evidence type="ECO:0000313" key="3">
    <source>
        <dbReference type="Proteomes" id="UP000059680"/>
    </source>
</evidence>
<dbReference type="EMBL" id="AP014968">
    <property type="protein sequence ID" value="BAT17276.1"/>
    <property type="molecule type" value="Genomic_DNA"/>
</dbReference>
<gene>
    <name evidence="2" type="ordered locus">Os12g0503550</name>
    <name evidence="2" type="ORF">OSNPB_120503550</name>
</gene>
<feature type="non-terminal residue" evidence="2">
    <location>
        <position position="1"/>
    </location>
</feature>
<proteinExistence type="inferred from homology"/>
<reference evidence="3" key="1">
    <citation type="journal article" date="2005" name="Nature">
        <title>The map-based sequence of the rice genome.</title>
        <authorList>
            <consortium name="International rice genome sequencing project (IRGSP)"/>
            <person name="Matsumoto T."/>
            <person name="Wu J."/>
            <person name="Kanamori H."/>
            <person name="Katayose Y."/>
            <person name="Fujisawa M."/>
            <person name="Namiki N."/>
            <person name="Mizuno H."/>
            <person name="Yamamoto K."/>
            <person name="Antonio B.A."/>
            <person name="Baba T."/>
            <person name="Sakata K."/>
            <person name="Nagamura Y."/>
            <person name="Aoki H."/>
            <person name="Arikawa K."/>
            <person name="Arita K."/>
            <person name="Bito T."/>
            <person name="Chiden Y."/>
            <person name="Fujitsuka N."/>
            <person name="Fukunaka R."/>
            <person name="Hamada M."/>
            <person name="Harada C."/>
            <person name="Hayashi A."/>
            <person name="Hijishita S."/>
            <person name="Honda M."/>
            <person name="Hosokawa S."/>
            <person name="Ichikawa Y."/>
            <person name="Idonuma A."/>
            <person name="Iijima M."/>
            <person name="Ikeda M."/>
            <person name="Ikeno M."/>
            <person name="Ito K."/>
            <person name="Ito S."/>
            <person name="Ito T."/>
            <person name="Ito Y."/>
            <person name="Ito Y."/>
            <person name="Iwabuchi A."/>
            <person name="Kamiya K."/>
            <person name="Karasawa W."/>
            <person name="Kurita K."/>
            <person name="Katagiri S."/>
            <person name="Kikuta A."/>
            <person name="Kobayashi H."/>
            <person name="Kobayashi N."/>
            <person name="Machita K."/>
            <person name="Maehara T."/>
            <person name="Masukawa M."/>
            <person name="Mizubayashi T."/>
            <person name="Mukai Y."/>
            <person name="Nagasaki H."/>
            <person name="Nagata Y."/>
            <person name="Naito S."/>
            <person name="Nakashima M."/>
            <person name="Nakama Y."/>
            <person name="Nakamichi Y."/>
            <person name="Nakamura M."/>
            <person name="Meguro A."/>
            <person name="Negishi M."/>
            <person name="Ohta I."/>
            <person name="Ohta T."/>
            <person name="Okamoto M."/>
            <person name="Ono N."/>
            <person name="Saji S."/>
            <person name="Sakaguchi M."/>
            <person name="Sakai K."/>
            <person name="Shibata M."/>
            <person name="Shimokawa T."/>
            <person name="Song J."/>
            <person name="Takazaki Y."/>
            <person name="Terasawa K."/>
            <person name="Tsugane M."/>
            <person name="Tsuji K."/>
            <person name="Ueda S."/>
            <person name="Waki K."/>
            <person name="Yamagata H."/>
            <person name="Yamamoto M."/>
            <person name="Yamamoto S."/>
            <person name="Yamane H."/>
            <person name="Yoshiki S."/>
            <person name="Yoshihara R."/>
            <person name="Yukawa K."/>
            <person name="Zhong H."/>
            <person name="Yano M."/>
            <person name="Yuan Q."/>
            <person name="Ouyang S."/>
            <person name="Liu J."/>
            <person name="Jones K.M."/>
            <person name="Gansberger K."/>
            <person name="Moffat K."/>
            <person name="Hill J."/>
            <person name="Bera J."/>
            <person name="Fadrosh D."/>
            <person name="Jin S."/>
            <person name="Johri S."/>
            <person name="Kim M."/>
            <person name="Overton L."/>
            <person name="Reardon M."/>
            <person name="Tsitrin T."/>
            <person name="Vuong H."/>
            <person name="Weaver B."/>
            <person name="Ciecko A."/>
            <person name="Tallon L."/>
            <person name="Jackson J."/>
            <person name="Pai G."/>
            <person name="Aken S.V."/>
            <person name="Utterback T."/>
            <person name="Reidmuller S."/>
            <person name="Feldblyum T."/>
            <person name="Hsiao J."/>
            <person name="Zismann V."/>
            <person name="Iobst S."/>
            <person name="de Vazeille A.R."/>
            <person name="Buell C.R."/>
            <person name="Ying K."/>
            <person name="Li Y."/>
            <person name="Lu T."/>
            <person name="Huang Y."/>
            <person name="Zhao Q."/>
            <person name="Feng Q."/>
            <person name="Zhang L."/>
            <person name="Zhu J."/>
            <person name="Weng Q."/>
            <person name="Mu J."/>
            <person name="Lu Y."/>
            <person name="Fan D."/>
            <person name="Liu Y."/>
            <person name="Guan J."/>
            <person name="Zhang Y."/>
            <person name="Yu S."/>
            <person name="Liu X."/>
            <person name="Zhang Y."/>
            <person name="Hong G."/>
            <person name="Han B."/>
            <person name="Choisne N."/>
            <person name="Demange N."/>
            <person name="Orjeda G."/>
            <person name="Samain S."/>
            <person name="Cattolico L."/>
            <person name="Pelletier E."/>
            <person name="Couloux A."/>
            <person name="Segurens B."/>
            <person name="Wincker P."/>
            <person name="D'Hont A."/>
            <person name="Scarpelli C."/>
            <person name="Weissenbach J."/>
            <person name="Salanoubat M."/>
            <person name="Quetier F."/>
            <person name="Yu Y."/>
            <person name="Kim H.R."/>
            <person name="Rambo T."/>
            <person name="Currie J."/>
            <person name="Collura K."/>
            <person name="Luo M."/>
            <person name="Yang T."/>
            <person name="Ammiraju J.S.S."/>
            <person name="Engler F."/>
            <person name="Soderlund C."/>
            <person name="Wing R.A."/>
            <person name="Palmer L.E."/>
            <person name="de la Bastide M."/>
            <person name="Spiegel L."/>
            <person name="Nascimento L."/>
            <person name="Zutavern T."/>
            <person name="O'Shaughnessy A."/>
            <person name="Dike S."/>
            <person name="Dedhia N."/>
            <person name="Preston R."/>
            <person name="Balija V."/>
            <person name="McCombie W.R."/>
            <person name="Chow T."/>
            <person name="Chen H."/>
            <person name="Chung M."/>
            <person name="Chen C."/>
            <person name="Shaw J."/>
            <person name="Wu H."/>
            <person name="Hsiao K."/>
            <person name="Chao Y."/>
            <person name="Chu M."/>
            <person name="Cheng C."/>
            <person name="Hour A."/>
            <person name="Lee P."/>
            <person name="Lin S."/>
            <person name="Lin Y."/>
            <person name="Liou J."/>
            <person name="Liu S."/>
            <person name="Hsing Y."/>
            <person name="Raghuvanshi S."/>
            <person name="Mohanty A."/>
            <person name="Bharti A.K."/>
            <person name="Gaur A."/>
            <person name="Gupta V."/>
            <person name="Kumar D."/>
            <person name="Ravi V."/>
            <person name="Vij S."/>
            <person name="Kapur A."/>
            <person name="Khurana P."/>
            <person name="Khurana P."/>
            <person name="Khurana J.P."/>
            <person name="Tyagi A.K."/>
            <person name="Gaikwad K."/>
            <person name="Singh A."/>
            <person name="Dalal V."/>
            <person name="Srivastava S."/>
            <person name="Dixit A."/>
            <person name="Pal A.K."/>
            <person name="Ghazi I.A."/>
            <person name="Yadav M."/>
            <person name="Pandit A."/>
            <person name="Bhargava A."/>
            <person name="Sureshbabu K."/>
            <person name="Batra K."/>
            <person name="Sharma T.R."/>
            <person name="Mohapatra T."/>
            <person name="Singh N.K."/>
            <person name="Messing J."/>
            <person name="Nelson A.B."/>
            <person name="Fuks G."/>
            <person name="Kavchok S."/>
            <person name="Keizer G."/>
            <person name="Linton E."/>
            <person name="Llaca V."/>
            <person name="Song R."/>
            <person name="Tanyolac B."/>
            <person name="Young S."/>
            <person name="Ho-Il K."/>
            <person name="Hahn J.H."/>
            <person name="Sangsakoo G."/>
            <person name="Vanavichit A."/>
            <person name="de Mattos Luiz.A.T."/>
            <person name="Zimmer P.D."/>
            <person name="Malone G."/>
            <person name="Dellagostin O."/>
            <person name="de Oliveira A.C."/>
            <person name="Bevan M."/>
            <person name="Bancroft I."/>
            <person name="Minx P."/>
            <person name="Cordum H."/>
            <person name="Wilson R."/>
            <person name="Cheng Z."/>
            <person name="Jin W."/>
            <person name="Jiang J."/>
            <person name="Leong S.A."/>
            <person name="Iwama H."/>
            <person name="Gojobori T."/>
            <person name="Itoh T."/>
            <person name="Niimura Y."/>
            <person name="Fujii Y."/>
            <person name="Habara T."/>
            <person name="Sakai H."/>
            <person name="Sato Y."/>
            <person name="Wilson G."/>
            <person name="Kumar K."/>
            <person name="McCouch S."/>
            <person name="Juretic N."/>
            <person name="Hoen D."/>
            <person name="Wright S."/>
            <person name="Bruskiewich R."/>
            <person name="Bureau T."/>
            <person name="Miyao A."/>
            <person name="Hirochika H."/>
            <person name="Nishikawa T."/>
            <person name="Kadowaki K."/>
            <person name="Sugiura M."/>
            <person name="Burr B."/>
            <person name="Sasaki T."/>
        </authorList>
    </citation>
    <scope>NUCLEOTIDE SEQUENCE [LARGE SCALE GENOMIC DNA]</scope>
    <source>
        <strain evidence="3">cv. Nipponbare</strain>
    </source>
</reference>
<keyword evidence="3" id="KW-1185">Reference proteome</keyword>
<dbReference type="InterPro" id="IPR007608">
    <property type="entry name" value="Senescence_reg_S40"/>
</dbReference>
<sequence>VRRRGVPQGQGLGRVLLSLERTAASFSVHEGTSRTLKDHDLCLVRNAIWEKTGF</sequence>
<dbReference type="AlphaFoldDB" id="A0A0P0YAG5"/>
<organism evidence="2 3">
    <name type="scientific">Oryza sativa subsp. japonica</name>
    <name type="common">Rice</name>
    <dbReference type="NCBI Taxonomy" id="39947"/>
    <lineage>
        <taxon>Eukaryota</taxon>
        <taxon>Viridiplantae</taxon>
        <taxon>Streptophyta</taxon>
        <taxon>Embryophyta</taxon>
        <taxon>Tracheophyta</taxon>
        <taxon>Spermatophyta</taxon>
        <taxon>Magnoliopsida</taxon>
        <taxon>Liliopsida</taxon>
        <taxon>Poales</taxon>
        <taxon>Poaceae</taxon>
        <taxon>BOP clade</taxon>
        <taxon>Oryzoideae</taxon>
        <taxon>Oryzeae</taxon>
        <taxon>Oryzinae</taxon>
        <taxon>Oryza</taxon>
        <taxon>Oryza sativa</taxon>
    </lineage>
</organism>
<dbReference type="Pfam" id="PF04520">
    <property type="entry name" value="Senescence_reg"/>
    <property type="match status" value="1"/>
</dbReference>
<accession>A0A0P0YAG5</accession>
<evidence type="ECO:0000256" key="1">
    <source>
        <dbReference type="ARBA" id="ARBA00034773"/>
    </source>
</evidence>
<dbReference type="InParanoid" id="A0A0P0YAG5"/>
<reference evidence="2 3" key="2">
    <citation type="journal article" date="2013" name="Plant Cell Physiol.">
        <title>Rice Annotation Project Database (RAP-DB): an integrative and interactive database for rice genomics.</title>
        <authorList>
            <person name="Sakai H."/>
            <person name="Lee S.S."/>
            <person name="Tanaka T."/>
            <person name="Numa H."/>
            <person name="Kim J."/>
            <person name="Kawahara Y."/>
            <person name="Wakimoto H."/>
            <person name="Yang C.C."/>
            <person name="Iwamoto M."/>
            <person name="Abe T."/>
            <person name="Yamada Y."/>
            <person name="Muto A."/>
            <person name="Inokuchi H."/>
            <person name="Ikemura T."/>
            <person name="Matsumoto T."/>
            <person name="Sasaki T."/>
            <person name="Itoh T."/>
        </authorList>
    </citation>
    <scope>NUCLEOTIDE SEQUENCE [LARGE SCALE GENOMIC DNA]</scope>
    <source>
        <strain evidence="3">cv. Nipponbare</strain>
    </source>
</reference>